<dbReference type="RefSeq" id="WP_250857584.1">
    <property type="nucleotide sequence ID" value="NZ_JAGSOJ010000001.1"/>
</dbReference>
<dbReference type="EMBL" id="JAGSOJ010000001">
    <property type="protein sequence ID" value="MCM1988714.1"/>
    <property type="molecule type" value="Genomic_DNA"/>
</dbReference>
<evidence type="ECO:0000313" key="5">
    <source>
        <dbReference type="EMBL" id="MCM1988714.1"/>
    </source>
</evidence>
<comment type="caution">
    <text evidence="5">The sequence shown here is derived from an EMBL/GenBank/DDBJ whole genome shotgun (WGS) entry which is preliminary data.</text>
</comment>
<evidence type="ECO:0000259" key="4">
    <source>
        <dbReference type="PROSITE" id="PS50995"/>
    </source>
</evidence>
<sequence length="147" mass="16949">MNKESLGKYISAIYRNSQSIINKKLEGYDIGSGQYDFLYVISTNEGISQKELSNILKIGKATTAKAVKSLMKSGYVKRERDEKDKRFYKLYLTEKGKEIVPKIESSFKFMIGVFSEGFSDEEYENILQSLKEILDTVHRVNNELHNE</sequence>
<keyword evidence="3" id="KW-0804">Transcription</keyword>
<dbReference type="AlphaFoldDB" id="A0A9J6NW45"/>
<reference evidence="5" key="2">
    <citation type="submission" date="2021-04" db="EMBL/GenBank/DDBJ databases">
        <authorList>
            <person name="Dong X."/>
        </authorList>
    </citation>
    <scope>NUCLEOTIDE SEQUENCE</scope>
    <source>
        <strain evidence="5">ZWT</strain>
    </source>
</reference>
<name>A0A9J6NW45_9CLOT</name>
<dbReference type="PRINTS" id="PR00598">
    <property type="entry name" value="HTHMARR"/>
</dbReference>
<dbReference type="Pfam" id="PF12802">
    <property type="entry name" value="MarR_2"/>
    <property type="match status" value="1"/>
</dbReference>
<dbReference type="InterPro" id="IPR036390">
    <property type="entry name" value="WH_DNA-bd_sf"/>
</dbReference>
<dbReference type="GO" id="GO:0003677">
    <property type="term" value="F:DNA binding"/>
    <property type="evidence" value="ECO:0007669"/>
    <property type="project" value="UniProtKB-KW"/>
</dbReference>
<dbReference type="InterPro" id="IPR000835">
    <property type="entry name" value="HTH_MarR-typ"/>
</dbReference>
<keyword evidence="6" id="KW-1185">Reference proteome</keyword>
<dbReference type="SMART" id="SM00347">
    <property type="entry name" value="HTH_MARR"/>
    <property type="match status" value="1"/>
</dbReference>
<gene>
    <name evidence="5" type="ORF">KDK92_03105</name>
</gene>
<dbReference type="InterPro" id="IPR036388">
    <property type="entry name" value="WH-like_DNA-bd_sf"/>
</dbReference>
<feature type="domain" description="HTH marR-type" evidence="4">
    <location>
        <begin position="3"/>
        <end position="135"/>
    </location>
</feature>
<dbReference type="PANTHER" id="PTHR42756">
    <property type="entry name" value="TRANSCRIPTIONAL REGULATOR, MARR"/>
    <property type="match status" value="1"/>
</dbReference>
<reference evidence="5" key="1">
    <citation type="journal article" date="2021" name="mSystems">
        <title>Bacteria and Archaea Synergistically Convert Glycine Betaine to Biogenic Methane in the Formosa Cold Seep of the South China Sea.</title>
        <authorList>
            <person name="Li L."/>
            <person name="Zhang W."/>
            <person name="Zhang S."/>
            <person name="Song L."/>
            <person name="Sun Q."/>
            <person name="Zhang H."/>
            <person name="Xiang H."/>
            <person name="Dong X."/>
        </authorList>
    </citation>
    <scope>NUCLEOTIDE SEQUENCE</scope>
    <source>
        <strain evidence="5">ZWT</strain>
    </source>
</reference>
<evidence type="ECO:0000313" key="6">
    <source>
        <dbReference type="Proteomes" id="UP001056429"/>
    </source>
</evidence>
<proteinExistence type="predicted"/>
<dbReference type="Proteomes" id="UP001056429">
    <property type="component" value="Unassembled WGS sequence"/>
</dbReference>
<dbReference type="Gene3D" id="1.10.10.10">
    <property type="entry name" value="Winged helix-like DNA-binding domain superfamily/Winged helix DNA-binding domain"/>
    <property type="match status" value="1"/>
</dbReference>
<accession>A0A9J6NW45</accession>
<evidence type="ECO:0000256" key="3">
    <source>
        <dbReference type="ARBA" id="ARBA00023163"/>
    </source>
</evidence>
<evidence type="ECO:0000256" key="2">
    <source>
        <dbReference type="ARBA" id="ARBA00023125"/>
    </source>
</evidence>
<evidence type="ECO:0000256" key="1">
    <source>
        <dbReference type="ARBA" id="ARBA00023015"/>
    </source>
</evidence>
<dbReference type="SUPFAM" id="SSF46785">
    <property type="entry name" value="Winged helix' DNA-binding domain"/>
    <property type="match status" value="1"/>
</dbReference>
<dbReference type="PROSITE" id="PS50995">
    <property type="entry name" value="HTH_MARR_2"/>
    <property type="match status" value="1"/>
</dbReference>
<keyword evidence="1" id="KW-0805">Transcription regulation</keyword>
<keyword evidence="2" id="KW-0238">DNA-binding</keyword>
<dbReference type="CDD" id="cd00090">
    <property type="entry name" value="HTH_ARSR"/>
    <property type="match status" value="1"/>
</dbReference>
<dbReference type="PANTHER" id="PTHR42756:SF2">
    <property type="entry name" value="MARR FAMILY REGULATORY PROTEIN"/>
    <property type="match status" value="1"/>
</dbReference>
<organism evidence="5 6">
    <name type="scientific">Oceanirhabdus seepicola</name>
    <dbReference type="NCBI Taxonomy" id="2828781"/>
    <lineage>
        <taxon>Bacteria</taxon>
        <taxon>Bacillati</taxon>
        <taxon>Bacillota</taxon>
        <taxon>Clostridia</taxon>
        <taxon>Eubacteriales</taxon>
        <taxon>Clostridiaceae</taxon>
        <taxon>Oceanirhabdus</taxon>
    </lineage>
</organism>
<dbReference type="InterPro" id="IPR011991">
    <property type="entry name" value="ArsR-like_HTH"/>
</dbReference>
<dbReference type="GO" id="GO:0003700">
    <property type="term" value="F:DNA-binding transcription factor activity"/>
    <property type="evidence" value="ECO:0007669"/>
    <property type="project" value="InterPro"/>
</dbReference>
<protein>
    <submittedName>
        <fullName evidence="5">MarR family transcriptional regulator</fullName>
    </submittedName>
</protein>